<organism evidence="1">
    <name type="scientific">Spodoptera frugiperda</name>
    <name type="common">Fall armyworm</name>
    <dbReference type="NCBI Taxonomy" id="7108"/>
    <lineage>
        <taxon>Eukaryota</taxon>
        <taxon>Metazoa</taxon>
        <taxon>Ecdysozoa</taxon>
        <taxon>Arthropoda</taxon>
        <taxon>Hexapoda</taxon>
        <taxon>Insecta</taxon>
        <taxon>Pterygota</taxon>
        <taxon>Neoptera</taxon>
        <taxon>Endopterygota</taxon>
        <taxon>Lepidoptera</taxon>
        <taxon>Glossata</taxon>
        <taxon>Ditrysia</taxon>
        <taxon>Noctuoidea</taxon>
        <taxon>Noctuidae</taxon>
        <taxon>Amphipyrinae</taxon>
        <taxon>Spodoptera</taxon>
    </lineage>
</organism>
<protein>
    <submittedName>
        <fullName evidence="1">SFRICE_012448</fullName>
    </submittedName>
</protein>
<reference evidence="1" key="1">
    <citation type="submission" date="2016-07" db="EMBL/GenBank/DDBJ databases">
        <authorList>
            <person name="Bretaudeau A."/>
        </authorList>
    </citation>
    <scope>NUCLEOTIDE SEQUENCE</scope>
    <source>
        <strain evidence="1">Rice</strain>
        <tissue evidence="1">Whole body</tissue>
    </source>
</reference>
<evidence type="ECO:0000313" key="1">
    <source>
        <dbReference type="EMBL" id="SOQ34786.1"/>
    </source>
</evidence>
<gene>
    <name evidence="1" type="ORF">SFRICE_012448</name>
</gene>
<sequence length="94" mass="10832">MFSLESRSLQNNNRDVATYYYVDDDLEATCVLWMCAMDGFPTIDTSDTRVAHLLRTATLRRRVFIAHLTRTATQFSISGKCHIVSQLSYYIFVV</sequence>
<dbReference type="EMBL" id="ODYU01000291">
    <property type="protein sequence ID" value="SOQ34786.1"/>
    <property type="molecule type" value="Genomic_DNA"/>
</dbReference>
<proteinExistence type="predicted"/>
<dbReference type="AlphaFoldDB" id="A0A2H1V1Z2"/>
<name>A0A2H1V1Z2_SPOFR</name>
<accession>A0A2H1V1Z2</accession>